<dbReference type="InterPro" id="IPR058353">
    <property type="entry name" value="DUF8040"/>
</dbReference>
<evidence type="ECO:0000256" key="7">
    <source>
        <dbReference type="ARBA" id="ARBA00023242"/>
    </source>
</evidence>
<evidence type="ECO:0000256" key="1">
    <source>
        <dbReference type="ARBA" id="ARBA00001968"/>
    </source>
</evidence>
<dbReference type="InterPro" id="IPR045249">
    <property type="entry name" value="HARBI1-like"/>
</dbReference>
<evidence type="ECO:0000256" key="2">
    <source>
        <dbReference type="ARBA" id="ARBA00004123"/>
    </source>
</evidence>
<evidence type="ECO:0000256" key="3">
    <source>
        <dbReference type="ARBA" id="ARBA00006958"/>
    </source>
</evidence>
<dbReference type="GeneID" id="112459483"/>
<comment type="similarity">
    <text evidence="3">Belongs to the HARBI1 family.</text>
</comment>
<dbReference type="GO" id="GO:0005634">
    <property type="term" value="C:nucleus"/>
    <property type="evidence" value="ECO:0007669"/>
    <property type="project" value="UniProtKB-SubCell"/>
</dbReference>
<gene>
    <name evidence="11" type="primary">LOC112459483</name>
</gene>
<dbReference type="Proteomes" id="UP000504618">
    <property type="component" value="Unplaced"/>
</dbReference>
<protein>
    <submittedName>
        <fullName evidence="11">Protein ANTAGONIST OF LIKE HETEROCHROMATIN PROTEIN 1-like</fullName>
    </submittedName>
</protein>
<keyword evidence="10" id="KW-1185">Reference proteome</keyword>
<dbReference type="OrthoDB" id="7529021at2759"/>
<proteinExistence type="inferred from homology"/>
<dbReference type="GO" id="GO:0016787">
    <property type="term" value="F:hydrolase activity"/>
    <property type="evidence" value="ECO:0007669"/>
    <property type="project" value="UniProtKB-KW"/>
</dbReference>
<organism evidence="10 11">
    <name type="scientific">Temnothorax curvispinosus</name>
    <dbReference type="NCBI Taxonomy" id="300111"/>
    <lineage>
        <taxon>Eukaryota</taxon>
        <taxon>Metazoa</taxon>
        <taxon>Ecdysozoa</taxon>
        <taxon>Arthropoda</taxon>
        <taxon>Hexapoda</taxon>
        <taxon>Insecta</taxon>
        <taxon>Pterygota</taxon>
        <taxon>Neoptera</taxon>
        <taxon>Endopterygota</taxon>
        <taxon>Hymenoptera</taxon>
        <taxon>Apocrita</taxon>
        <taxon>Aculeata</taxon>
        <taxon>Formicoidea</taxon>
        <taxon>Formicidae</taxon>
        <taxon>Myrmicinae</taxon>
        <taxon>Temnothorax</taxon>
    </lineage>
</organism>
<dbReference type="InterPro" id="IPR027806">
    <property type="entry name" value="HARBI1_dom"/>
</dbReference>
<comment type="cofactor">
    <cofactor evidence="1">
        <name>a divalent metal cation</name>
        <dbReference type="ChEBI" id="CHEBI:60240"/>
    </cofactor>
</comment>
<feature type="domain" description="DUF8040" evidence="9">
    <location>
        <begin position="64"/>
        <end position="144"/>
    </location>
</feature>
<name>A0A6J1QCE3_9HYME</name>
<dbReference type="PANTHER" id="PTHR22930:SF85">
    <property type="entry name" value="GH03217P-RELATED"/>
    <property type="match status" value="1"/>
</dbReference>
<evidence type="ECO:0000313" key="10">
    <source>
        <dbReference type="Proteomes" id="UP000504618"/>
    </source>
</evidence>
<accession>A0A6J1QCE3</accession>
<dbReference type="RefSeq" id="XP_024879363.1">
    <property type="nucleotide sequence ID" value="XM_025023595.1"/>
</dbReference>
<evidence type="ECO:0000256" key="5">
    <source>
        <dbReference type="ARBA" id="ARBA00022723"/>
    </source>
</evidence>
<sequence length="388" mass="45536">MDKYILLDNVIFESSTSDSSSDSDDNEELLHILINNNVDNNRNQRRVPKIRNYMEHVVALYTNIEFKSHFRMERNTFNFLLHLIGPMLDNIPFQGREQIDITKQILITIYVLATPDSYRSISERFNVSKSTAWFTVKRVVRAIYSIRNQFIRWPTYEEAENTWTNIQRLYGFPKVVGIIDGTHINIPRPKEDGKSYINRKGRFSVQLQVICKSDLSFTHVFAGMPGCVHDMRVFLYSGVQQYCTPQYFPDNSHLLGDAAYNIQKNVMVPFHDNGHLTREQKKFNHRLSSARISVERSIGLLKGRWRYLLDKLPMTRTNLIPYYIITCCVLHNICLLRNDRIEIPIIVPEQLHEMEPLGITNALKEEGNFKRNRLMEIISNDDFERRNN</sequence>
<dbReference type="GO" id="GO:0004518">
    <property type="term" value="F:nuclease activity"/>
    <property type="evidence" value="ECO:0007669"/>
    <property type="project" value="UniProtKB-KW"/>
</dbReference>
<dbReference type="GO" id="GO:0046872">
    <property type="term" value="F:metal ion binding"/>
    <property type="evidence" value="ECO:0007669"/>
    <property type="project" value="UniProtKB-KW"/>
</dbReference>
<comment type="subcellular location">
    <subcellularLocation>
        <location evidence="2">Nucleus</location>
    </subcellularLocation>
</comment>
<dbReference type="Pfam" id="PF13359">
    <property type="entry name" value="DDE_Tnp_4"/>
    <property type="match status" value="1"/>
</dbReference>
<dbReference type="PANTHER" id="PTHR22930">
    <property type="match status" value="1"/>
</dbReference>
<keyword evidence="4" id="KW-0540">Nuclease</keyword>
<keyword evidence="6" id="KW-0378">Hydrolase</keyword>
<evidence type="ECO:0000259" key="9">
    <source>
        <dbReference type="Pfam" id="PF26138"/>
    </source>
</evidence>
<feature type="domain" description="DDE Tnp4" evidence="8">
    <location>
        <begin position="179"/>
        <end position="332"/>
    </location>
</feature>
<evidence type="ECO:0000256" key="4">
    <source>
        <dbReference type="ARBA" id="ARBA00022722"/>
    </source>
</evidence>
<evidence type="ECO:0000313" key="11">
    <source>
        <dbReference type="RefSeq" id="XP_024879363.1"/>
    </source>
</evidence>
<evidence type="ECO:0000259" key="8">
    <source>
        <dbReference type="Pfam" id="PF13359"/>
    </source>
</evidence>
<dbReference type="AlphaFoldDB" id="A0A6J1QCE3"/>
<keyword evidence="7" id="KW-0539">Nucleus</keyword>
<reference evidence="11" key="1">
    <citation type="submission" date="2025-08" db="UniProtKB">
        <authorList>
            <consortium name="RefSeq"/>
        </authorList>
    </citation>
    <scope>IDENTIFICATION</scope>
    <source>
        <tissue evidence="11">Whole body</tissue>
    </source>
</reference>
<dbReference type="Pfam" id="PF26138">
    <property type="entry name" value="DUF8040"/>
    <property type="match status" value="1"/>
</dbReference>
<evidence type="ECO:0000256" key="6">
    <source>
        <dbReference type="ARBA" id="ARBA00022801"/>
    </source>
</evidence>
<keyword evidence="5" id="KW-0479">Metal-binding</keyword>